<keyword evidence="1" id="KW-0472">Membrane</keyword>
<name>A0A8J2P8G3_9HEXA</name>
<dbReference type="Proteomes" id="UP000708208">
    <property type="component" value="Unassembled WGS sequence"/>
</dbReference>
<dbReference type="InterPro" id="IPR050327">
    <property type="entry name" value="Proton-linked_MCT"/>
</dbReference>
<protein>
    <submittedName>
        <fullName evidence="2">Uncharacterized protein</fullName>
    </submittedName>
</protein>
<keyword evidence="1" id="KW-1133">Transmembrane helix</keyword>
<evidence type="ECO:0000256" key="1">
    <source>
        <dbReference type="SAM" id="Phobius"/>
    </source>
</evidence>
<proteinExistence type="predicted"/>
<feature type="transmembrane region" description="Helical" evidence="1">
    <location>
        <begin position="28"/>
        <end position="48"/>
    </location>
</feature>
<accession>A0A8J2P8G3</accession>
<evidence type="ECO:0000313" key="2">
    <source>
        <dbReference type="EMBL" id="CAG7730022.1"/>
    </source>
</evidence>
<keyword evidence="3" id="KW-1185">Reference proteome</keyword>
<evidence type="ECO:0000313" key="3">
    <source>
        <dbReference type="Proteomes" id="UP000708208"/>
    </source>
</evidence>
<sequence length="126" mass="13729">WLGACSVGVSLFLSPIWVSICKRKSTRLAAVFGGLVASLGCLFTSFATQLHQVFFSYSTILGVGVGLTRDASSLMVGQYFKRKRDLVEIIVVAASGLGILVMSILINNAIEYDRYPCSFPLCIHYL</sequence>
<feature type="transmembrane region" description="Helical" evidence="1">
    <location>
        <begin position="86"/>
        <end position="106"/>
    </location>
</feature>
<keyword evidence="1" id="KW-0812">Transmembrane</keyword>
<dbReference type="OrthoDB" id="6499973at2759"/>
<dbReference type="EMBL" id="CAJVCH010188005">
    <property type="protein sequence ID" value="CAG7730022.1"/>
    <property type="molecule type" value="Genomic_DNA"/>
</dbReference>
<organism evidence="2 3">
    <name type="scientific">Allacma fusca</name>
    <dbReference type="NCBI Taxonomy" id="39272"/>
    <lineage>
        <taxon>Eukaryota</taxon>
        <taxon>Metazoa</taxon>
        <taxon>Ecdysozoa</taxon>
        <taxon>Arthropoda</taxon>
        <taxon>Hexapoda</taxon>
        <taxon>Collembola</taxon>
        <taxon>Symphypleona</taxon>
        <taxon>Sminthuridae</taxon>
        <taxon>Allacma</taxon>
    </lineage>
</organism>
<dbReference type="AlphaFoldDB" id="A0A8J2P8G3"/>
<feature type="non-terminal residue" evidence="2">
    <location>
        <position position="1"/>
    </location>
</feature>
<dbReference type="PANTHER" id="PTHR11360:SF251">
    <property type="entry name" value="MAJOR FACILITATOR SUPERFAMILY (MFS) PROFILE DOMAIN-CONTAINING PROTEIN"/>
    <property type="match status" value="1"/>
</dbReference>
<dbReference type="PANTHER" id="PTHR11360">
    <property type="entry name" value="MONOCARBOXYLATE TRANSPORTER"/>
    <property type="match status" value="1"/>
</dbReference>
<comment type="caution">
    <text evidence="2">The sequence shown here is derived from an EMBL/GenBank/DDBJ whole genome shotgun (WGS) entry which is preliminary data.</text>
</comment>
<reference evidence="2" key="1">
    <citation type="submission" date="2021-06" db="EMBL/GenBank/DDBJ databases">
        <authorList>
            <person name="Hodson N. C."/>
            <person name="Mongue J. A."/>
            <person name="Jaron S. K."/>
        </authorList>
    </citation>
    <scope>NUCLEOTIDE SEQUENCE</scope>
</reference>
<gene>
    <name evidence="2" type="ORF">AFUS01_LOCUS18700</name>
</gene>